<keyword evidence="6 8" id="KW-0472">Membrane</keyword>
<comment type="subcellular location">
    <subcellularLocation>
        <location evidence="8">Cell inner membrane</location>
        <topology evidence="8">Single-pass type II membrane protein</topology>
    </subcellularLocation>
    <subcellularLocation>
        <location evidence="1">Cell membrane</location>
        <topology evidence="1">Single-pass type II membrane protein</topology>
    </subcellularLocation>
    <text evidence="8">Localizes to the division septum where it forms a ring structure.</text>
</comment>
<keyword evidence="11" id="KW-1185">Reference proteome</keyword>
<dbReference type="GO" id="GO:0043093">
    <property type="term" value="P:FtsZ-dependent cytokinesis"/>
    <property type="evidence" value="ECO:0007669"/>
    <property type="project" value="UniProtKB-UniRule"/>
</dbReference>
<dbReference type="EMBL" id="SHKX01000018">
    <property type="protein sequence ID" value="RZU35368.1"/>
    <property type="molecule type" value="Genomic_DNA"/>
</dbReference>
<evidence type="ECO:0000313" key="10">
    <source>
        <dbReference type="EMBL" id="RZU35368.1"/>
    </source>
</evidence>
<accession>A0A4Q7YEG1</accession>
<gene>
    <name evidence="8" type="primary">ftsL</name>
    <name evidence="10" type="ORF">EV700_3321</name>
</gene>
<dbReference type="Pfam" id="PF04999">
    <property type="entry name" value="FtsL"/>
    <property type="match status" value="1"/>
</dbReference>
<keyword evidence="5 8" id="KW-1133">Transmembrane helix</keyword>
<dbReference type="InterPro" id="IPR011922">
    <property type="entry name" value="Cell_div_FtsL"/>
</dbReference>
<dbReference type="PANTHER" id="PTHR37479">
    <property type="entry name" value="CELL DIVISION PROTEIN FTSL"/>
    <property type="match status" value="1"/>
</dbReference>
<dbReference type="AlphaFoldDB" id="A0A4Q7YEG1"/>
<keyword evidence="3 8" id="KW-0132">Cell division</keyword>
<evidence type="ECO:0000256" key="1">
    <source>
        <dbReference type="ARBA" id="ARBA00004401"/>
    </source>
</evidence>
<organism evidence="10 11">
    <name type="scientific">Fluviicoccus keumensis</name>
    <dbReference type="NCBI Taxonomy" id="1435465"/>
    <lineage>
        <taxon>Bacteria</taxon>
        <taxon>Pseudomonadati</taxon>
        <taxon>Pseudomonadota</taxon>
        <taxon>Gammaproteobacteria</taxon>
        <taxon>Moraxellales</taxon>
        <taxon>Moraxellaceae</taxon>
        <taxon>Fluviicoccus</taxon>
    </lineage>
</organism>
<reference evidence="10 11" key="1">
    <citation type="submission" date="2019-02" db="EMBL/GenBank/DDBJ databases">
        <title>Genomic Encyclopedia of Type Strains, Phase IV (KMG-IV): sequencing the most valuable type-strain genomes for metagenomic binning, comparative biology and taxonomic classification.</title>
        <authorList>
            <person name="Goeker M."/>
        </authorList>
    </citation>
    <scope>NUCLEOTIDE SEQUENCE [LARGE SCALE GENOMIC DNA]</scope>
    <source>
        <strain evidence="10 11">DSM 105135</strain>
    </source>
</reference>
<evidence type="ECO:0000256" key="9">
    <source>
        <dbReference type="NCBIfam" id="TIGR02209"/>
    </source>
</evidence>
<evidence type="ECO:0000256" key="6">
    <source>
        <dbReference type="ARBA" id="ARBA00023136"/>
    </source>
</evidence>
<comment type="subunit">
    <text evidence="8">Part of a complex composed of FtsB, FtsL and FtsQ.</text>
</comment>
<evidence type="ECO:0000256" key="2">
    <source>
        <dbReference type="ARBA" id="ARBA00022475"/>
    </source>
</evidence>
<dbReference type="PANTHER" id="PTHR37479:SF1">
    <property type="entry name" value="CELL DIVISION PROTEIN FTSL"/>
    <property type="match status" value="1"/>
</dbReference>
<evidence type="ECO:0000256" key="8">
    <source>
        <dbReference type="HAMAP-Rule" id="MF_00910"/>
    </source>
</evidence>
<dbReference type="GO" id="GO:0032153">
    <property type="term" value="C:cell division site"/>
    <property type="evidence" value="ECO:0007669"/>
    <property type="project" value="UniProtKB-UniRule"/>
</dbReference>
<keyword evidence="2 8" id="KW-1003">Cell membrane</keyword>
<dbReference type="HAMAP" id="MF_00910">
    <property type="entry name" value="FtsL"/>
    <property type="match status" value="1"/>
</dbReference>
<keyword evidence="4 8" id="KW-0812">Transmembrane</keyword>
<dbReference type="RefSeq" id="WP_207224715.1">
    <property type="nucleotide sequence ID" value="NZ_SHKX01000018.1"/>
</dbReference>
<comment type="caution">
    <text evidence="10">The sequence shown here is derived from an EMBL/GenBank/DDBJ whole genome shotgun (WGS) entry which is preliminary data.</text>
</comment>
<keyword evidence="7 8" id="KW-0131">Cell cycle</keyword>
<sequence length="99" mass="11044">MIELLKRSFKPNFSAIVVAALVVGLVGSAVSVAYSVHHARLKLQDLQRLDEEKNRLDVEWGQLLLEQHAWGSYGRIGKLGAEELQMIPPPPQTVVMVQQ</sequence>
<dbReference type="GO" id="GO:0005886">
    <property type="term" value="C:plasma membrane"/>
    <property type="evidence" value="ECO:0007669"/>
    <property type="project" value="UniProtKB-SubCell"/>
</dbReference>
<keyword evidence="8" id="KW-0997">Cell inner membrane</keyword>
<protein>
    <recommendedName>
        <fullName evidence="8 9">Cell division protein FtsL</fullName>
    </recommendedName>
</protein>
<dbReference type="NCBIfam" id="TIGR02209">
    <property type="entry name" value="ftsL_broad"/>
    <property type="match status" value="1"/>
</dbReference>
<comment type="function">
    <text evidence="8">Essential cell division protein. May link together the upstream cell division proteins, which are predominantly cytoplasmic, with the downstream cell division proteins, which are predominantly periplasmic.</text>
</comment>
<evidence type="ECO:0000256" key="4">
    <source>
        <dbReference type="ARBA" id="ARBA00022692"/>
    </source>
</evidence>
<evidence type="ECO:0000313" key="11">
    <source>
        <dbReference type="Proteomes" id="UP000292423"/>
    </source>
</evidence>
<evidence type="ECO:0000256" key="5">
    <source>
        <dbReference type="ARBA" id="ARBA00022989"/>
    </source>
</evidence>
<dbReference type="Proteomes" id="UP000292423">
    <property type="component" value="Unassembled WGS sequence"/>
</dbReference>
<comment type="similarity">
    <text evidence="8">Belongs to the FtsL family.</text>
</comment>
<evidence type="ECO:0000256" key="7">
    <source>
        <dbReference type="ARBA" id="ARBA00023306"/>
    </source>
</evidence>
<evidence type="ECO:0000256" key="3">
    <source>
        <dbReference type="ARBA" id="ARBA00022618"/>
    </source>
</evidence>
<proteinExistence type="inferred from homology"/>
<name>A0A4Q7YEG1_9GAMM</name>